<feature type="region of interest" description="Disordered" evidence="5">
    <location>
        <begin position="1"/>
        <end position="42"/>
    </location>
</feature>
<evidence type="ECO:0000256" key="4">
    <source>
        <dbReference type="ARBA" id="ARBA00023134"/>
    </source>
</evidence>
<name>A0ABW2CN46_9ACTN</name>
<dbReference type="Pfam" id="PF03029">
    <property type="entry name" value="ATP_bind_1"/>
    <property type="match status" value="1"/>
</dbReference>
<gene>
    <name evidence="6" type="ORF">ACFQKB_20495</name>
</gene>
<keyword evidence="7" id="KW-1185">Reference proteome</keyword>
<feature type="compositionally biased region" description="Low complexity" evidence="5">
    <location>
        <begin position="22"/>
        <end position="36"/>
    </location>
</feature>
<keyword evidence="3" id="KW-0378">Hydrolase</keyword>
<dbReference type="InterPro" id="IPR027417">
    <property type="entry name" value="P-loop_NTPase"/>
</dbReference>
<organism evidence="6 7">
    <name type="scientific">Actinomadura yumaensis</name>
    <dbReference type="NCBI Taxonomy" id="111807"/>
    <lineage>
        <taxon>Bacteria</taxon>
        <taxon>Bacillati</taxon>
        <taxon>Actinomycetota</taxon>
        <taxon>Actinomycetes</taxon>
        <taxon>Streptosporangiales</taxon>
        <taxon>Thermomonosporaceae</taxon>
        <taxon>Actinomadura</taxon>
    </lineage>
</organism>
<comment type="caution">
    <text evidence="6">The sequence shown here is derived from an EMBL/GenBank/DDBJ whole genome shotgun (WGS) entry which is preliminary data.</text>
</comment>
<dbReference type="PANTHER" id="PTHR42708:SF1">
    <property type="entry name" value="GLIDING MOTILITY PROTEIN MGLA"/>
    <property type="match status" value="1"/>
</dbReference>
<dbReference type="CDD" id="cd00882">
    <property type="entry name" value="Ras_like_GTPase"/>
    <property type="match status" value="1"/>
</dbReference>
<evidence type="ECO:0000313" key="6">
    <source>
        <dbReference type="EMBL" id="MFC6882144.1"/>
    </source>
</evidence>
<reference evidence="7" key="1">
    <citation type="journal article" date="2019" name="Int. J. Syst. Evol. Microbiol.">
        <title>The Global Catalogue of Microorganisms (GCM) 10K type strain sequencing project: providing services to taxonomists for standard genome sequencing and annotation.</title>
        <authorList>
            <consortium name="The Broad Institute Genomics Platform"/>
            <consortium name="The Broad Institute Genome Sequencing Center for Infectious Disease"/>
            <person name="Wu L."/>
            <person name="Ma J."/>
        </authorList>
    </citation>
    <scope>NUCLEOTIDE SEQUENCE [LARGE SCALE GENOMIC DNA]</scope>
    <source>
        <strain evidence="7">JCM 3369</strain>
    </source>
</reference>
<comment type="similarity">
    <text evidence="1">Belongs to the GPN-loop GTPase family.</text>
</comment>
<evidence type="ECO:0000256" key="3">
    <source>
        <dbReference type="ARBA" id="ARBA00022801"/>
    </source>
</evidence>
<dbReference type="InterPro" id="IPR004130">
    <property type="entry name" value="Gpn"/>
</dbReference>
<dbReference type="PANTHER" id="PTHR42708">
    <property type="entry name" value="ATP/GTP-BINDING PROTEIN-RELATED"/>
    <property type="match status" value="1"/>
</dbReference>
<accession>A0ABW2CN46</accession>
<dbReference type="InterPro" id="IPR052705">
    <property type="entry name" value="Gliding_Motility_GTPase"/>
</dbReference>
<dbReference type="Proteomes" id="UP001596380">
    <property type="component" value="Unassembled WGS sequence"/>
</dbReference>
<evidence type="ECO:0000256" key="1">
    <source>
        <dbReference type="ARBA" id="ARBA00005290"/>
    </source>
</evidence>
<evidence type="ECO:0000313" key="7">
    <source>
        <dbReference type="Proteomes" id="UP001596380"/>
    </source>
</evidence>
<sequence>MAYATSDDPSGEAPAPRRPSARDAPPARAERSASTARDGRRVPYLSESVTRTAKILVVGDFGVGKTTFIGSASEITPLRTEEPMTQASVGVDDLEGLDTKTTTTVAMDFGRITLNPRLALYLFGTPGQRRFWSMWAGLAEGAVGVLVLVDSRRLAGSFEVLDQIETHVPAPFAVAVNHFPDTPRHTADRLREALDLLPEVPIVDCDALDRTSAINALVTVADHAIALRTAKGIPT</sequence>
<dbReference type="Gene3D" id="3.40.50.300">
    <property type="entry name" value="P-loop containing nucleotide triphosphate hydrolases"/>
    <property type="match status" value="1"/>
</dbReference>
<keyword evidence="4" id="KW-0342">GTP-binding</keyword>
<evidence type="ECO:0000256" key="5">
    <source>
        <dbReference type="SAM" id="MobiDB-lite"/>
    </source>
</evidence>
<proteinExistence type="inferred from homology"/>
<keyword evidence="2" id="KW-0547">Nucleotide-binding</keyword>
<dbReference type="SUPFAM" id="SSF52540">
    <property type="entry name" value="P-loop containing nucleoside triphosphate hydrolases"/>
    <property type="match status" value="1"/>
</dbReference>
<protein>
    <submittedName>
        <fullName evidence="6">ATP/GTP-binding protein</fullName>
    </submittedName>
</protein>
<evidence type="ECO:0000256" key="2">
    <source>
        <dbReference type="ARBA" id="ARBA00022741"/>
    </source>
</evidence>
<dbReference type="EMBL" id="JBHSXS010000011">
    <property type="protein sequence ID" value="MFC6882144.1"/>
    <property type="molecule type" value="Genomic_DNA"/>
</dbReference>
<dbReference type="RefSeq" id="WP_160825027.1">
    <property type="nucleotide sequence ID" value="NZ_JBHSXS010000011.1"/>
</dbReference>